<feature type="coiled-coil region" evidence="5">
    <location>
        <begin position="159"/>
        <end position="186"/>
    </location>
</feature>
<protein>
    <submittedName>
        <fullName evidence="8">Transcription factor E2FA</fullName>
    </submittedName>
</protein>
<evidence type="ECO:0000259" key="7">
    <source>
        <dbReference type="Pfam" id="PF16421"/>
    </source>
</evidence>
<feature type="region of interest" description="Disordered" evidence="6">
    <location>
        <begin position="1"/>
        <end position="24"/>
    </location>
</feature>
<proteinExistence type="inferred from homology"/>
<dbReference type="SUPFAM" id="SSF144074">
    <property type="entry name" value="E2F-DP heterodimerization region"/>
    <property type="match status" value="1"/>
</dbReference>
<evidence type="ECO:0000256" key="4">
    <source>
        <dbReference type="ARBA" id="ARBA00023163"/>
    </source>
</evidence>
<dbReference type="GO" id="GO:0000981">
    <property type="term" value="F:DNA-binding transcription factor activity, RNA polymerase II-specific"/>
    <property type="evidence" value="ECO:0007669"/>
    <property type="project" value="TreeGrafter"/>
</dbReference>
<name>A0AAW2N285_9LAMI</name>
<keyword evidence="5" id="KW-0175">Coiled coil</keyword>
<keyword evidence="4" id="KW-0804">Transcription</keyword>
<dbReference type="EMBL" id="JACGWM010000012">
    <property type="protein sequence ID" value="KAL0337073.1"/>
    <property type="molecule type" value="Genomic_DNA"/>
</dbReference>
<organism evidence="8">
    <name type="scientific">Sesamum calycinum</name>
    <dbReference type="NCBI Taxonomy" id="2727403"/>
    <lineage>
        <taxon>Eukaryota</taxon>
        <taxon>Viridiplantae</taxon>
        <taxon>Streptophyta</taxon>
        <taxon>Embryophyta</taxon>
        <taxon>Tracheophyta</taxon>
        <taxon>Spermatophyta</taxon>
        <taxon>Magnoliopsida</taxon>
        <taxon>eudicotyledons</taxon>
        <taxon>Gunneridae</taxon>
        <taxon>Pentapetalae</taxon>
        <taxon>asterids</taxon>
        <taxon>lamiids</taxon>
        <taxon>Lamiales</taxon>
        <taxon>Pedaliaceae</taxon>
        <taxon>Sesamum</taxon>
    </lineage>
</organism>
<evidence type="ECO:0000313" key="8">
    <source>
        <dbReference type="EMBL" id="KAL0337073.1"/>
    </source>
</evidence>
<evidence type="ECO:0000256" key="5">
    <source>
        <dbReference type="SAM" id="Coils"/>
    </source>
</evidence>
<gene>
    <name evidence="8" type="ORF">Scaly_1982400</name>
</gene>
<dbReference type="InterPro" id="IPR015633">
    <property type="entry name" value="E2F"/>
</dbReference>
<dbReference type="InterPro" id="IPR037241">
    <property type="entry name" value="E2F-DP_heterodim"/>
</dbReference>
<reference evidence="8" key="2">
    <citation type="journal article" date="2024" name="Plant">
        <title>Genomic evolution and insights into agronomic trait innovations of Sesamum species.</title>
        <authorList>
            <person name="Miao H."/>
            <person name="Wang L."/>
            <person name="Qu L."/>
            <person name="Liu H."/>
            <person name="Sun Y."/>
            <person name="Le M."/>
            <person name="Wang Q."/>
            <person name="Wei S."/>
            <person name="Zheng Y."/>
            <person name="Lin W."/>
            <person name="Duan Y."/>
            <person name="Cao H."/>
            <person name="Xiong S."/>
            <person name="Wang X."/>
            <person name="Wei L."/>
            <person name="Li C."/>
            <person name="Ma Q."/>
            <person name="Ju M."/>
            <person name="Zhao R."/>
            <person name="Li G."/>
            <person name="Mu C."/>
            <person name="Tian Q."/>
            <person name="Mei H."/>
            <person name="Zhang T."/>
            <person name="Gao T."/>
            <person name="Zhang H."/>
        </authorList>
    </citation>
    <scope>NUCLEOTIDE SEQUENCE</scope>
    <source>
        <strain evidence="8">KEN8</strain>
    </source>
</reference>
<comment type="caution">
    <text evidence="8">The sequence shown here is derived from an EMBL/GenBank/DDBJ whole genome shotgun (WGS) entry which is preliminary data.</text>
</comment>
<comment type="similarity">
    <text evidence="1">Belongs to the E2F/DP family.</text>
</comment>
<keyword evidence="2" id="KW-0805">Transcription regulation</keyword>
<dbReference type="InterPro" id="IPR032198">
    <property type="entry name" value="E2F_CC-MB"/>
</dbReference>
<evidence type="ECO:0000256" key="6">
    <source>
        <dbReference type="SAM" id="MobiDB-lite"/>
    </source>
</evidence>
<dbReference type="AlphaFoldDB" id="A0AAW2N285"/>
<dbReference type="Pfam" id="PF16421">
    <property type="entry name" value="E2F_CC-MB"/>
    <property type="match status" value="1"/>
</dbReference>
<dbReference type="CDD" id="cd14660">
    <property type="entry name" value="E2F_DD"/>
    <property type="match status" value="1"/>
</dbReference>
<dbReference type="GO" id="GO:0090575">
    <property type="term" value="C:RNA polymerase II transcription regulator complex"/>
    <property type="evidence" value="ECO:0007669"/>
    <property type="project" value="TreeGrafter"/>
</dbReference>
<dbReference type="GO" id="GO:0046983">
    <property type="term" value="F:protein dimerization activity"/>
    <property type="evidence" value="ECO:0007669"/>
    <property type="project" value="InterPro"/>
</dbReference>
<evidence type="ECO:0000256" key="1">
    <source>
        <dbReference type="ARBA" id="ARBA00010940"/>
    </source>
</evidence>
<reference evidence="8" key="1">
    <citation type="submission" date="2020-06" db="EMBL/GenBank/DDBJ databases">
        <authorList>
            <person name="Li T."/>
            <person name="Hu X."/>
            <person name="Zhang T."/>
            <person name="Song X."/>
            <person name="Zhang H."/>
            <person name="Dai N."/>
            <person name="Sheng W."/>
            <person name="Hou X."/>
            <person name="Wei L."/>
        </authorList>
    </citation>
    <scope>NUCLEOTIDE SEQUENCE</scope>
    <source>
        <strain evidence="8">KEN8</strain>
        <tissue evidence="8">Leaf</tissue>
    </source>
</reference>
<accession>A0AAW2N285</accession>
<dbReference type="GO" id="GO:0000978">
    <property type="term" value="F:RNA polymerase II cis-regulatory region sequence-specific DNA binding"/>
    <property type="evidence" value="ECO:0007669"/>
    <property type="project" value="InterPro"/>
</dbReference>
<dbReference type="Gene3D" id="6.10.250.540">
    <property type="match status" value="1"/>
</dbReference>
<dbReference type="PANTHER" id="PTHR12081:SF105">
    <property type="entry name" value="TRANSCRIPTION FACTOR E2FA"/>
    <property type="match status" value="1"/>
</dbReference>
<evidence type="ECO:0000256" key="2">
    <source>
        <dbReference type="ARBA" id="ARBA00023015"/>
    </source>
</evidence>
<dbReference type="PANTHER" id="PTHR12081">
    <property type="entry name" value="TRANSCRIPTION FACTOR E2F"/>
    <property type="match status" value="1"/>
</dbReference>
<sequence>MAGLGARTGDSGATPPAAAANGKILCKQQTQPTMIRRHLPFASMKPPFVLPDDYHRFSTPARAAADLPPEAVIVKSTPLKRKNGYENNEVESSEWSASLGYSDMVNSPFHTPVSLKGGRIKGRSKVMKNNRSVPSTPVSNVGLLTKKFITLIKHAEDGELDLNKAADTLQADIENLSMEERSLDERIRWVFVTEDDIKNLPCFQNETLIAVKAPHGTTLEVPDPDEAVDYPQRRYRIMLRSTVGPIDLYLVSQFEEVNGVEQSINFSLAPSSGSNENPAVDRTSIGHSPEQIEAQSQETHGLNSIFSESTGGMTKIIPSNMVHSLTSITAGLEWDGINLLDEELEIAALGTARPRTPPSGVANLTPVVNFPPREVRQTGHGQPKPNHHLPSPVPRSEYKIPNHLTENGITEEALLLNHYRTMAIPRSPIALLIAVLLSTICLGAWGSDSNNVYSPCADASIQRSDGFTFGIAFAARTAFFFNNSVQLSPCDHRLSLSSANSQVAVFRPKVDEISLLTINTSNFFPDSVGGYMVAFAGRRYAARSIPAFVANSTYTITSFTLVHEFKKGRLQNLYWKRDGCASCSGQSNFVCLNNQDCAIRTNNCKNRGGSVDCSIGIQLAFSGTDKHEAVFNSWYEVKNLRQYSLFGLYSNLRDSLTSQYNKFF</sequence>
<keyword evidence="3" id="KW-0238">DNA-binding</keyword>
<evidence type="ECO:0000256" key="3">
    <source>
        <dbReference type="ARBA" id="ARBA00023125"/>
    </source>
</evidence>
<feature type="domain" description="E2F transcription factor CC-MB" evidence="7">
    <location>
        <begin position="155"/>
        <end position="252"/>
    </location>
</feature>